<keyword evidence="1" id="KW-1133">Transmembrane helix</keyword>
<comment type="caution">
    <text evidence="2">The sequence shown here is derived from an EMBL/GenBank/DDBJ whole genome shotgun (WGS) entry which is preliminary data.</text>
</comment>
<gene>
    <name evidence="2" type="ORF">PQU94_03105</name>
</gene>
<keyword evidence="1" id="KW-0472">Membrane</keyword>
<keyword evidence="1" id="KW-0812">Transmembrane</keyword>
<protein>
    <submittedName>
        <fullName evidence="2">Uncharacterized protein</fullName>
    </submittedName>
</protein>
<evidence type="ECO:0000313" key="3">
    <source>
        <dbReference type="Proteomes" id="UP001216595"/>
    </source>
</evidence>
<keyword evidence="3" id="KW-1185">Reference proteome</keyword>
<reference evidence="2 3" key="1">
    <citation type="submission" date="2023-01" db="EMBL/GenBank/DDBJ databases">
        <title>Novel species of the genus Asticcacaulis isolated from rivers.</title>
        <authorList>
            <person name="Lu H."/>
        </authorList>
    </citation>
    <scope>NUCLEOTIDE SEQUENCE [LARGE SCALE GENOMIC DNA]</scope>
    <source>
        <strain evidence="2 3">DXS10W</strain>
    </source>
</reference>
<evidence type="ECO:0000313" key="2">
    <source>
        <dbReference type="EMBL" id="MDC7693267.1"/>
    </source>
</evidence>
<sequence>MDAYWPIAPSKAVFWVRRRCRRGWLWPIAAILIFVAAEKTSKRTRAGAWANDFKPPQDFRHSQ</sequence>
<organism evidence="2 3">
    <name type="scientific">Asticcacaulis currens</name>
    <dbReference type="NCBI Taxonomy" id="2984210"/>
    <lineage>
        <taxon>Bacteria</taxon>
        <taxon>Pseudomonadati</taxon>
        <taxon>Pseudomonadota</taxon>
        <taxon>Alphaproteobacteria</taxon>
        <taxon>Caulobacterales</taxon>
        <taxon>Caulobacteraceae</taxon>
        <taxon>Asticcacaulis</taxon>
    </lineage>
</organism>
<dbReference type="RefSeq" id="WP_272740018.1">
    <property type="nucleotide sequence ID" value="NZ_JAQQKW010000001.1"/>
</dbReference>
<dbReference type="EMBL" id="JAQQKW010000001">
    <property type="protein sequence ID" value="MDC7693267.1"/>
    <property type="molecule type" value="Genomic_DNA"/>
</dbReference>
<name>A0ABT5IB99_9CAUL</name>
<feature type="transmembrane region" description="Helical" evidence="1">
    <location>
        <begin position="24"/>
        <end position="41"/>
    </location>
</feature>
<dbReference type="Proteomes" id="UP001216595">
    <property type="component" value="Unassembled WGS sequence"/>
</dbReference>
<proteinExistence type="predicted"/>
<evidence type="ECO:0000256" key="1">
    <source>
        <dbReference type="SAM" id="Phobius"/>
    </source>
</evidence>
<accession>A0ABT5IB99</accession>